<evidence type="ECO:0000256" key="5">
    <source>
        <dbReference type="ARBA" id="ARBA00022801"/>
    </source>
</evidence>
<keyword evidence="7" id="KW-0482">Metalloprotease</keyword>
<dbReference type="PRINTS" id="PR00730">
    <property type="entry name" value="THERMOLYSIN"/>
</dbReference>
<dbReference type="EMBL" id="BAABRU010000011">
    <property type="protein sequence ID" value="GAA5529467.1"/>
    <property type="molecule type" value="Genomic_DNA"/>
</dbReference>
<accession>A0ABP9X211</accession>
<evidence type="ECO:0000256" key="7">
    <source>
        <dbReference type="ARBA" id="ARBA00023049"/>
    </source>
</evidence>
<dbReference type="InterPro" id="IPR027268">
    <property type="entry name" value="Peptidase_M4/M1_CTD_sf"/>
</dbReference>
<organism evidence="12 13">
    <name type="scientific">Herpetosiphon gulosus</name>
    <dbReference type="NCBI Taxonomy" id="1973496"/>
    <lineage>
        <taxon>Bacteria</taxon>
        <taxon>Bacillati</taxon>
        <taxon>Chloroflexota</taxon>
        <taxon>Chloroflexia</taxon>
        <taxon>Herpetosiphonales</taxon>
        <taxon>Herpetosiphonaceae</taxon>
        <taxon>Herpetosiphon</taxon>
    </lineage>
</organism>
<evidence type="ECO:0000256" key="1">
    <source>
        <dbReference type="ARBA" id="ARBA00009388"/>
    </source>
</evidence>
<keyword evidence="6" id="KW-0862">Zinc</keyword>
<gene>
    <name evidence="12" type="ORF">Hgul01_03277</name>
</gene>
<dbReference type="Proteomes" id="UP001428290">
    <property type="component" value="Unassembled WGS sequence"/>
</dbReference>
<dbReference type="Gene3D" id="1.10.390.10">
    <property type="entry name" value="Neutral Protease Domain 2"/>
    <property type="match status" value="1"/>
</dbReference>
<feature type="domain" description="FTP" evidence="11">
    <location>
        <begin position="100"/>
        <end position="147"/>
    </location>
</feature>
<dbReference type="Pfam" id="PF07504">
    <property type="entry name" value="FTP"/>
    <property type="match status" value="1"/>
</dbReference>
<dbReference type="Gene3D" id="3.10.170.10">
    <property type="match status" value="1"/>
</dbReference>
<comment type="similarity">
    <text evidence="1">Belongs to the peptidase M4 family.</text>
</comment>
<dbReference type="Pfam" id="PF02868">
    <property type="entry name" value="Peptidase_M4_C"/>
    <property type="match status" value="1"/>
</dbReference>
<dbReference type="InterPro" id="IPR023612">
    <property type="entry name" value="Peptidase_M4"/>
</dbReference>
<dbReference type="InterPro" id="IPR001570">
    <property type="entry name" value="Peptidase_M4_C_domain"/>
</dbReference>
<feature type="signal peptide" evidence="8">
    <location>
        <begin position="1"/>
        <end position="26"/>
    </location>
</feature>
<dbReference type="InterPro" id="IPR013783">
    <property type="entry name" value="Ig-like_fold"/>
</dbReference>
<feature type="chain" id="PRO_5045746535" evidence="8">
    <location>
        <begin position="27"/>
        <end position="1017"/>
    </location>
</feature>
<proteinExistence type="inferred from homology"/>
<dbReference type="SUPFAM" id="SSF55486">
    <property type="entry name" value="Metalloproteases ('zincins'), catalytic domain"/>
    <property type="match status" value="1"/>
</dbReference>
<dbReference type="InterPro" id="IPR013856">
    <property type="entry name" value="Peptidase_M4_domain"/>
</dbReference>
<dbReference type="InterPro" id="IPR011096">
    <property type="entry name" value="FTP_domain"/>
</dbReference>
<dbReference type="Gene3D" id="3.10.450.40">
    <property type="match status" value="1"/>
</dbReference>
<evidence type="ECO:0000256" key="3">
    <source>
        <dbReference type="ARBA" id="ARBA00022723"/>
    </source>
</evidence>
<evidence type="ECO:0000256" key="2">
    <source>
        <dbReference type="ARBA" id="ARBA00022670"/>
    </source>
</evidence>
<evidence type="ECO:0000259" key="11">
    <source>
        <dbReference type="Pfam" id="PF07504"/>
    </source>
</evidence>
<keyword evidence="13" id="KW-1185">Reference proteome</keyword>
<comment type="caution">
    <text evidence="12">The sequence shown here is derived from an EMBL/GenBank/DDBJ whole genome shotgun (WGS) entry which is preliminary data.</text>
</comment>
<dbReference type="CDD" id="cd09597">
    <property type="entry name" value="M4_TLP"/>
    <property type="match status" value="1"/>
</dbReference>
<keyword evidence="5" id="KW-0378">Hydrolase</keyword>
<evidence type="ECO:0000256" key="6">
    <source>
        <dbReference type="ARBA" id="ARBA00022833"/>
    </source>
</evidence>
<dbReference type="Gene3D" id="2.60.120.260">
    <property type="entry name" value="Galactose-binding domain-like"/>
    <property type="match status" value="2"/>
</dbReference>
<dbReference type="PANTHER" id="PTHR33794">
    <property type="entry name" value="BACILLOLYSIN"/>
    <property type="match status" value="1"/>
</dbReference>
<evidence type="ECO:0000313" key="12">
    <source>
        <dbReference type="EMBL" id="GAA5529467.1"/>
    </source>
</evidence>
<evidence type="ECO:0000256" key="4">
    <source>
        <dbReference type="ARBA" id="ARBA00022729"/>
    </source>
</evidence>
<dbReference type="Gene3D" id="3.10.450.490">
    <property type="match status" value="1"/>
</dbReference>
<feature type="domain" description="Peptidase M4 C-terminal" evidence="10">
    <location>
        <begin position="368"/>
        <end position="517"/>
    </location>
</feature>
<dbReference type="RefSeq" id="WP_345723083.1">
    <property type="nucleotide sequence ID" value="NZ_BAABRU010000011.1"/>
</dbReference>
<keyword evidence="4 8" id="KW-0732">Signal</keyword>
<sequence length="1017" mass="108305">MRSMRMLRLLAALIVVSMLPLSRSNAQTPTTNSPINRLLSQGANVARHSQTGYVRWIGAAAGTTLDQPVGLNRADTLNIANTYLAEYGNLFGLAQASDATIAKTSTTQDGRQVVRYQQRYQGVPVIAGELQVQVNQTGELLSINGEVLPNLNLSTNANISQAKAINTAQNLVATKYDVNLAALNVSKSELAIYNPALLGGTGLQKSSLVWFVTVESTGSEPIREYVFVNAQSGDVSLSFNQIGFAKNRFVCNDNNVVDNDDNPNNNCDQPSEYVRTEGSAASGDADIDAAYDYSGDTYDFFNLFFGRNSIDNNGMNLISLVKHCPPGAGCPYGNAFWNGRQMTYGQGFAAADDVVAHELSHGVTEYTSNLFYYFQSGAINEAMSDIFGEFMDQTNGSADDDETTRWIMGEDLGGIRNMQDPTQGDQPDRMLSELYVLDPNLLDSGGVHSNSGVANKAAYLLTDGDTFNGQTIASIGITKTAHLFYETQISSLTSGSDYADLASAMRQACTSLTGSHGITAADCVEVNKTILATEMDLQPTNAPAPDMKACSPGQTQVNAFQDDFEALPNNNWTASALSGSAETWTTNPAPIVGAYATSGSGSATNYNGVYGWNQAVEESAFTQNASVTVPANGFAYFRHAYDFYAPIDAGVVEYSTNNGSTWQSAAGLFSFNGPTNIAEDGAFGGEQAYVGNSNGYNASRLNLASLAGQSIRFRFKVALGDTPTPNRSATWSIDDFAIYSCNGPTTPAAPSLFLTSDVLVQQGKPTSATIGTASDDLDLAGALTVSTAGAPVGLNVSISNQAGILKANVNCACSNAVGTYPITVTVRDSGNLTASQVFNIEVEPAGQSIVDGGFERGLNWQAFSNSFSDVSPPLCYTSSCAGTPRTGTSWLRFGARAGTTETAYAQQTFTTTAGDATLEFYLSIYAHNGRGTQDYVKFSLDGEEIFRASDANTEYDNGYAKVTIPLTDLSAGEHVLRIDSVSNSTANIVRFSIDDISFMAENNQCRGSNIYLPMITK</sequence>
<feature type="domain" description="Peptidase M4" evidence="9">
    <location>
        <begin position="247"/>
        <end position="365"/>
    </location>
</feature>
<evidence type="ECO:0000259" key="10">
    <source>
        <dbReference type="Pfam" id="PF02868"/>
    </source>
</evidence>
<dbReference type="Pfam" id="PF01447">
    <property type="entry name" value="Peptidase_M4"/>
    <property type="match status" value="1"/>
</dbReference>
<dbReference type="PANTHER" id="PTHR33794:SF1">
    <property type="entry name" value="BACILLOLYSIN"/>
    <property type="match status" value="1"/>
</dbReference>
<evidence type="ECO:0000256" key="8">
    <source>
        <dbReference type="SAM" id="SignalP"/>
    </source>
</evidence>
<dbReference type="Gene3D" id="2.60.40.10">
    <property type="entry name" value="Immunoglobulins"/>
    <property type="match status" value="1"/>
</dbReference>
<reference evidence="12 13" key="1">
    <citation type="submission" date="2024-02" db="EMBL/GenBank/DDBJ databases">
        <title>Herpetosiphon gulosus NBRC 112829.</title>
        <authorList>
            <person name="Ichikawa N."/>
            <person name="Katano-Makiyama Y."/>
            <person name="Hidaka K."/>
        </authorList>
    </citation>
    <scope>NUCLEOTIDE SEQUENCE [LARGE SCALE GENOMIC DNA]</scope>
    <source>
        <strain evidence="12 13">NBRC 112829</strain>
    </source>
</reference>
<keyword evidence="3" id="KW-0479">Metal-binding</keyword>
<evidence type="ECO:0000313" key="13">
    <source>
        <dbReference type="Proteomes" id="UP001428290"/>
    </source>
</evidence>
<dbReference type="InterPro" id="IPR050728">
    <property type="entry name" value="Zinc_Metalloprotease_M4"/>
</dbReference>
<evidence type="ECO:0000259" key="9">
    <source>
        <dbReference type="Pfam" id="PF01447"/>
    </source>
</evidence>
<name>A0ABP9X211_9CHLR</name>
<protein>
    <submittedName>
        <fullName evidence="12">Uncharacterized protein</fullName>
    </submittedName>
</protein>
<keyword evidence="2" id="KW-0645">Protease</keyword>